<dbReference type="EMBL" id="JAERTX010000017">
    <property type="protein sequence ID" value="MBM9461425.1"/>
    <property type="molecule type" value="Genomic_DNA"/>
</dbReference>
<name>A0A939BZU2_9ACTN</name>
<dbReference type="RefSeq" id="WP_205292745.1">
    <property type="nucleotide sequence ID" value="NZ_CP074406.1"/>
</dbReference>
<dbReference type="GO" id="GO:0008703">
    <property type="term" value="F:5-amino-6-(5-phosphoribosylamino)uracil reductase activity"/>
    <property type="evidence" value="ECO:0007669"/>
    <property type="project" value="InterPro"/>
</dbReference>
<gene>
    <name evidence="2" type="ORF">JK386_16095</name>
</gene>
<evidence type="ECO:0000313" key="3">
    <source>
        <dbReference type="Proteomes" id="UP000663791"/>
    </source>
</evidence>
<dbReference type="InterPro" id="IPR050765">
    <property type="entry name" value="Riboflavin_Biosynth_HTPR"/>
</dbReference>
<keyword evidence="3" id="KW-1185">Reference proteome</keyword>
<dbReference type="InterPro" id="IPR002734">
    <property type="entry name" value="RibDG_C"/>
</dbReference>
<dbReference type="PANTHER" id="PTHR38011">
    <property type="entry name" value="DIHYDROFOLATE REDUCTASE FAMILY PROTEIN (AFU_ORTHOLOGUE AFUA_8G06820)"/>
    <property type="match status" value="1"/>
</dbReference>
<dbReference type="InterPro" id="IPR024072">
    <property type="entry name" value="DHFR-like_dom_sf"/>
</dbReference>
<organism evidence="2 3">
    <name type="scientific">Nocardioides faecalis</name>
    <dbReference type="NCBI Taxonomy" id="2803858"/>
    <lineage>
        <taxon>Bacteria</taxon>
        <taxon>Bacillati</taxon>
        <taxon>Actinomycetota</taxon>
        <taxon>Actinomycetes</taxon>
        <taxon>Propionibacteriales</taxon>
        <taxon>Nocardioidaceae</taxon>
        <taxon>Nocardioides</taxon>
    </lineage>
</organism>
<sequence length="188" mass="19873">MSTTYHTATTLDGFLADPEDSLDWLLRQPLEEGGAQDHARFMQGVGAIVMGSTTYEWVLAHLEVTGEAWPYAQPAWVMTTRELTVPVGADVRFAAGAVDAVHAQLLAAAGDLDVWVVGGGDLAGQLAEAGLLDEVVVSIAPVTLGAGRPLLPRRLDLRLEETAANGVFVTARYAVLGPLLEDRAQPGS</sequence>
<dbReference type="Pfam" id="PF01872">
    <property type="entry name" value="RibD_C"/>
    <property type="match status" value="1"/>
</dbReference>
<protein>
    <submittedName>
        <fullName evidence="2">Dihydrofolate reductase family protein</fullName>
    </submittedName>
</protein>
<dbReference type="PANTHER" id="PTHR38011:SF11">
    <property type="entry name" value="2,5-DIAMINO-6-RIBOSYLAMINO-4(3H)-PYRIMIDINONE 5'-PHOSPHATE REDUCTASE"/>
    <property type="match status" value="1"/>
</dbReference>
<reference evidence="2" key="1">
    <citation type="submission" date="2021-01" db="EMBL/GenBank/DDBJ databases">
        <title>Novel species in genus Nocardioides.</title>
        <authorList>
            <person name="Zhang G."/>
        </authorList>
    </citation>
    <scope>NUCLEOTIDE SEQUENCE</scope>
    <source>
        <strain evidence="2">Zg-536</strain>
    </source>
</reference>
<dbReference type="SUPFAM" id="SSF53597">
    <property type="entry name" value="Dihydrofolate reductase-like"/>
    <property type="match status" value="1"/>
</dbReference>
<dbReference type="Proteomes" id="UP000663791">
    <property type="component" value="Unassembled WGS sequence"/>
</dbReference>
<dbReference type="Gene3D" id="3.40.430.10">
    <property type="entry name" value="Dihydrofolate Reductase, subunit A"/>
    <property type="match status" value="1"/>
</dbReference>
<comment type="caution">
    <text evidence="2">The sequence shown here is derived from an EMBL/GenBank/DDBJ whole genome shotgun (WGS) entry which is preliminary data.</text>
</comment>
<dbReference type="AlphaFoldDB" id="A0A939BZU2"/>
<accession>A0A939BZU2</accession>
<feature type="domain" description="Bacterial bifunctional deaminase-reductase C-terminal" evidence="1">
    <location>
        <begin position="4"/>
        <end position="154"/>
    </location>
</feature>
<dbReference type="GO" id="GO:0009231">
    <property type="term" value="P:riboflavin biosynthetic process"/>
    <property type="evidence" value="ECO:0007669"/>
    <property type="project" value="InterPro"/>
</dbReference>
<proteinExistence type="predicted"/>
<evidence type="ECO:0000313" key="2">
    <source>
        <dbReference type="EMBL" id="MBM9461425.1"/>
    </source>
</evidence>
<evidence type="ECO:0000259" key="1">
    <source>
        <dbReference type="Pfam" id="PF01872"/>
    </source>
</evidence>